<dbReference type="Pfam" id="PF13676">
    <property type="entry name" value="TIR_2"/>
    <property type="match status" value="1"/>
</dbReference>
<feature type="compositionally biased region" description="Polar residues" evidence="2">
    <location>
        <begin position="1"/>
        <end position="10"/>
    </location>
</feature>
<dbReference type="InParanoid" id="A7RU69"/>
<dbReference type="EMBL" id="DS469539">
    <property type="protein sequence ID" value="EDO45030.1"/>
    <property type="molecule type" value="Genomic_DNA"/>
</dbReference>
<name>A7RU69_NEMVE</name>
<dbReference type="Proteomes" id="UP000001593">
    <property type="component" value="Unassembled WGS sequence"/>
</dbReference>
<dbReference type="AlphaFoldDB" id="A7RU69"/>
<feature type="region of interest" description="Disordered" evidence="2">
    <location>
        <begin position="173"/>
        <end position="317"/>
    </location>
</feature>
<sequence>MGSAGSTKIKASNKHVQPFSKRVSNITNSDNSKEKTWNSGNNNVLGRSSSESKTPEKEEKETLEDPLIKLHSEKCPDLKDSFISLHEAINALNTQVDSEGVFLNEGAVSKVMGRVSSVYSKHRTSKSKKQQLGIFLVDIQFPEIVVRIFRIVKGVCPEYLTYDVPVATKAKNDATDDEAGEASEALGERSKAEEGEKQDLAVVQLDTQDPPVNKKAPANKETLSSNLAQEEKNLPESNALNTKGTPNDKDLQEDGIRDSTGKDTEQEGVIGDANNLSNIKQGNSDHNINQSIRMNENQHATNREDKDSTSKEADDDQVKRIKAAQKLVQTATIVTINFSDRSDEFCIGCGEAGLIGELTDMVSKLRDCTASMVKYQNPETQALKCKTQRGKILNTAMGTMHNLSRRIPCRQYFKKADTVKVLLPMLNDEVSQFAAKALLILAYLTDESNNSLIMASEEPIQFLIHILSKSCSSNSNRYLGFTNSELAEGLSQIAVNDSNKKLIGQHGAIPILVDMLANAKNDEQRRCGAEALWVLAFDNENKEAILTTPNAVELLKELQHSEDDSVKKAAAGVLWEIEGKESHTVKESTADEPLRNHVMISYQWDVQPTMIQVKSKLQAAGYRVWMDLEQMGGSTLQAMANAVENAEVVLMCVSQKYKESPNCRSEAEYAFQLRKDIVPLMMEKSYRPDGWLGMIMGAKLWIDFSDKQTLRVDDSFEKLQKEIGMRGRGRGNVVESKLVAVQHDVVDVFPKIDISKWSKDDVMNWMNGFGLRLGNDSTIASHLSGKLLQRLAKLRSESPEFFYSSVKQDFGFAHLQEVLLFVDELNKLVL</sequence>
<feature type="repeat" description="ARM" evidence="1">
    <location>
        <begin position="507"/>
        <end position="550"/>
    </location>
</feature>
<evidence type="ECO:0000313" key="5">
    <source>
        <dbReference type="Proteomes" id="UP000001593"/>
    </source>
</evidence>
<reference evidence="4 5" key="1">
    <citation type="journal article" date="2007" name="Science">
        <title>Sea anemone genome reveals ancestral eumetazoan gene repertoire and genomic organization.</title>
        <authorList>
            <person name="Putnam N.H."/>
            <person name="Srivastava M."/>
            <person name="Hellsten U."/>
            <person name="Dirks B."/>
            <person name="Chapman J."/>
            <person name="Salamov A."/>
            <person name="Terry A."/>
            <person name="Shapiro H."/>
            <person name="Lindquist E."/>
            <person name="Kapitonov V.V."/>
            <person name="Jurka J."/>
            <person name="Genikhovich G."/>
            <person name="Grigoriev I.V."/>
            <person name="Lucas S.M."/>
            <person name="Steele R.E."/>
            <person name="Finnerty J.R."/>
            <person name="Technau U."/>
            <person name="Martindale M.Q."/>
            <person name="Rokhsar D.S."/>
        </authorList>
    </citation>
    <scope>NUCLEOTIDE SEQUENCE [LARGE SCALE GENOMIC DNA]</scope>
    <source>
        <strain evidence="5">CH2 X CH6</strain>
    </source>
</reference>
<dbReference type="InterPro" id="IPR000225">
    <property type="entry name" value="Armadillo"/>
</dbReference>
<evidence type="ECO:0000259" key="3">
    <source>
        <dbReference type="Pfam" id="PF13676"/>
    </source>
</evidence>
<evidence type="ECO:0000256" key="2">
    <source>
        <dbReference type="SAM" id="MobiDB-lite"/>
    </source>
</evidence>
<dbReference type="STRING" id="45351.A7RU69"/>
<dbReference type="InterPro" id="IPR000157">
    <property type="entry name" value="TIR_dom"/>
</dbReference>
<dbReference type="KEGG" id="nve:5517057"/>
<dbReference type="InterPro" id="IPR011989">
    <property type="entry name" value="ARM-like"/>
</dbReference>
<dbReference type="SUPFAM" id="SSF52200">
    <property type="entry name" value="Toll/Interleukin receptor TIR domain"/>
    <property type="match status" value="1"/>
</dbReference>
<feature type="compositionally biased region" description="Polar residues" evidence="2">
    <location>
        <begin position="37"/>
        <end position="47"/>
    </location>
</feature>
<dbReference type="SUPFAM" id="SSF48371">
    <property type="entry name" value="ARM repeat"/>
    <property type="match status" value="1"/>
</dbReference>
<dbReference type="OrthoDB" id="2148946at2759"/>
<feature type="compositionally biased region" description="Polar residues" evidence="2">
    <location>
        <begin position="235"/>
        <end position="245"/>
    </location>
</feature>
<protein>
    <recommendedName>
        <fullName evidence="3">TIR domain-containing protein</fullName>
    </recommendedName>
</protein>
<organism evidence="4 5">
    <name type="scientific">Nematostella vectensis</name>
    <name type="common">Starlet sea anemone</name>
    <dbReference type="NCBI Taxonomy" id="45351"/>
    <lineage>
        <taxon>Eukaryota</taxon>
        <taxon>Metazoa</taxon>
        <taxon>Cnidaria</taxon>
        <taxon>Anthozoa</taxon>
        <taxon>Hexacorallia</taxon>
        <taxon>Actiniaria</taxon>
        <taxon>Edwardsiidae</taxon>
        <taxon>Nematostella</taxon>
    </lineage>
</organism>
<keyword evidence="5" id="KW-1185">Reference proteome</keyword>
<feature type="compositionally biased region" description="Basic and acidic residues" evidence="2">
    <location>
        <begin position="186"/>
        <end position="199"/>
    </location>
</feature>
<evidence type="ECO:0000256" key="1">
    <source>
        <dbReference type="PROSITE-ProRule" id="PRU00259"/>
    </source>
</evidence>
<dbReference type="InterPro" id="IPR016024">
    <property type="entry name" value="ARM-type_fold"/>
</dbReference>
<feature type="domain" description="TIR" evidence="3">
    <location>
        <begin position="598"/>
        <end position="719"/>
    </location>
</feature>
<accession>A7RU69</accession>
<dbReference type="OMA" id="ELIMANK"/>
<dbReference type="PROSITE" id="PS50176">
    <property type="entry name" value="ARM_REPEAT"/>
    <property type="match status" value="1"/>
</dbReference>
<dbReference type="SMART" id="SM00185">
    <property type="entry name" value="ARM"/>
    <property type="match status" value="3"/>
</dbReference>
<dbReference type="PANTHER" id="PTHR46270:SF2">
    <property type="entry name" value="TIR DOMAIN-CONTAINING PROTEIN"/>
    <property type="match status" value="1"/>
</dbReference>
<feature type="compositionally biased region" description="Basic and acidic residues" evidence="2">
    <location>
        <begin position="301"/>
        <end position="317"/>
    </location>
</feature>
<proteinExistence type="predicted"/>
<dbReference type="PhylomeDB" id="A7RU69"/>
<dbReference type="InterPro" id="IPR035897">
    <property type="entry name" value="Toll_tir_struct_dom_sf"/>
</dbReference>
<feature type="region of interest" description="Disordered" evidence="2">
    <location>
        <begin position="1"/>
        <end position="64"/>
    </location>
</feature>
<feature type="compositionally biased region" description="Basic and acidic residues" evidence="2">
    <location>
        <begin position="246"/>
        <end position="265"/>
    </location>
</feature>
<dbReference type="Gene3D" id="1.25.10.10">
    <property type="entry name" value="Leucine-rich Repeat Variant"/>
    <property type="match status" value="1"/>
</dbReference>
<dbReference type="HOGENOM" id="CLU_341735_0_0_1"/>
<feature type="compositionally biased region" description="Polar residues" evidence="2">
    <location>
        <begin position="274"/>
        <end position="300"/>
    </location>
</feature>
<dbReference type="eggNOG" id="ENOG502QWGM">
    <property type="taxonomic scope" value="Eukaryota"/>
</dbReference>
<dbReference type="GO" id="GO:0007165">
    <property type="term" value="P:signal transduction"/>
    <property type="evidence" value="ECO:0007669"/>
    <property type="project" value="InterPro"/>
</dbReference>
<gene>
    <name evidence="4" type="ORF">NEMVEDRAFT_v1g240728</name>
</gene>
<evidence type="ECO:0000313" key="4">
    <source>
        <dbReference type="EMBL" id="EDO45030.1"/>
    </source>
</evidence>
<dbReference type="PANTHER" id="PTHR46270">
    <property type="entry name" value="ARMADILLO-TYPE FOLD-RELATED"/>
    <property type="match status" value="1"/>
</dbReference>
<dbReference type="Gene3D" id="3.40.50.10140">
    <property type="entry name" value="Toll/interleukin-1 receptor homology (TIR) domain"/>
    <property type="match status" value="1"/>
</dbReference>